<evidence type="ECO:0000259" key="7">
    <source>
        <dbReference type="PROSITE" id="PS51918"/>
    </source>
</evidence>
<evidence type="ECO:0000256" key="5">
    <source>
        <dbReference type="ARBA" id="ARBA00023004"/>
    </source>
</evidence>
<dbReference type="GO" id="GO:0051539">
    <property type="term" value="F:4 iron, 4 sulfur cluster binding"/>
    <property type="evidence" value="ECO:0007669"/>
    <property type="project" value="UniProtKB-KW"/>
</dbReference>
<dbReference type="PROSITE" id="PS51918">
    <property type="entry name" value="RADICAL_SAM"/>
    <property type="match status" value="1"/>
</dbReference>
<keyword evidence="9" id="KW-1185">Reference proteome</keyword>
<dbReference type="InterPro" id="IPR032432">
    <property type="entry name" value="Radical_SAM_C"/>
</dbReference>
<evidence type="ECO:0000256" key="6">
    <source>
        <dbReference type="ARBA" id="ARBA00023014"/>
    </source>
</evidence>
<keyword evidence="4" id="KW-0479">Metal-binding</keyword>
<evidence type="ECO:0000313" key="9">
    <source>
        <dbReference type="Proteomes" id="UP000438699"/>
    </source>
</evidence>
<dbReference type="AlphaFoldDB" id="A0A6N6N0M5"/>
<dbReference type="InterPro" id="IPR007197">
    <property type="entry name" value="rSAM"/>
</dbReference>
<dbReference type="EMBL" id="WAIE01000006">
    <property type="protein sequence ID" value="KAB1440816.1"/>
    <property type="molecule type" value="Genomic_DNA"/>
</dbReference>
<reference evidence="8 9" key="1">
    <citation type="journal article" date="2017" name="Int. J. Syst. Evol. Microbiol.">
        <title>Desulfovibrio senegalensis sp. nov., a mesophilic sulfate reducer isolated from marine sediment.</title>
        <authorList>
            <person name="Thioye A."/>
            <person name="Gam Z.B.A."/>
            <person name="Mbengue M."/>
            <person name="Cayol J.L."/>
            <person name="Joseph-Bartoli M."/>
            <person name="Toure-Kane C."/>
            <person name="Labat M."/>
        </authorList>
    </citation>
    <scope>NUCLEOTIDE SEQUENCE [LARGE SCALE GENOMIC DNA]</scope>
    <source>
        <strain evidence="8 9">DSM 101509</strain>
    </source>
</reference>
<proteinExistence type="predicted"/>
<dbReference type="InterPro" id="IPR006638">
    <property type="entry name" value="Elp3/MiaA/NifB-like_rSAM"/>
</dbReference>
<organism evidence="8 9">
    <name type="scientific">Pseudodesulfovibrio senegalensis</name>
    <dbReference type="NCBI Taxonomy" id="1721087"/>
    <lineage>
        <taxon>Bacteria</taxon>
        <taxon>Pseudomonadati</taxon>
        <taxon>Thermodesulfobacteriota</taxon>
        <taxon>Desulfovibrionia</taxon>
        <taxon>Desulfovibrionales</taxon>
        <taxon>Desulfovibrionaceae</taxon>
    </lineage>
</organism>
<dbReference type="Pfam" id="PF16199">
    <property type="entry name" value="Radical_SAM_C"/>
    <property type="match status" value="1"/>
</dbReference>
<sequence length="341" mass="38230">MRSLAFAHPEPQRPRSRIWPVFIPFAGCPGRCVFCAQHIQTGCAQTGLDRVLETVEADLTRAHELGRGPYELAFFGGTFTALPEGYPERFLALSDTFRKLGLITKTRCSTRPDRVTIPMLKELGARGLHMVELGVQSFDTTALDVSGRGYTADQVHRACDAVRAAGMELGIQLMPGLPGDHDDVFRQDVRETCAIGPDNTRLYPCLVLRGTELEQWWREGRYAPWDLERTRIELTCGVGELWAAGVPVIRMGVAPEEKLQPEIVAGPWHPALGQSVRARVLLEHVKARIAELGRAPRRLEVPFRHSGEIFGHARELVDEYARIGLDRESIRMVDRKRFSLC</sequence>
<dbReference type="Proteomes" id="UP000438699">
    <property type="component" value="Unassembled WGS sequence"/>
</dbReference>
<keyword evidence="3" id="KW-0949">S-adenosyl-L-methionine</keyword>
<evidence type="ECO:0000256" key="3">
    <source>
        <dbReference type="ARBA" id="ARBA00022691"/>
    </source>
</evidence>
<evidence type="ECO:0000256" key="4">
    <source>
        <dbReference type="ARBA" id="ARBA00022723"/>
    </source>
</evidence>
<gene>
    <name evidence="8" type="ORF">F8A88_12760</name>
</gene>
<accession>A0A6N6N0M5</accession>
<dbReference type="InterPro" id="IPR058240">
    <property type="entry name" value="rSAM_sf"/>
</dbReference>
<protein>
    <submittedName>
        <fullName evidence="8">Radical SAM protein</fullName>
    </submittedName>
</protein>
<dbReference type="OrthoDB" id="9815044at2"/>
<feature type="domain" description="Radical SAM core" evidence="7">
    <location>
        <begin position="12"/>
        <end position="240"/>
    </location>
</feature>
<keyword evidence="6" id="KW-0411">Iron-sulfur</keyword>
<name>A0A6N6N0M5_9BACT</name>
<evidence type="ECO:0000313" key="8">
    <source>
        <dbReference type="EMBL" id="KAB1440816.1"/>
    </source>
</evidence>
<dbReference type="SFLD" id="SFLDG01082">
    <property type="entry name" value="B12-binding_domain_containing"/>
    <property type="match status" value="1"/>
</dbReference>
<dbReference type="SFLD" id="SFLDG01086">
    <property type="entry name" value="elongater_protein-like"/>
    <property type="match status" value="1"/>
</dbReference>
<dbReference type="GO" id="GO:0005737">
    <property type="term" value="C:cytoplasm"/>
    <property type="evidence" value="ECO:0007669"/>
    <property type="project" value="TreeGrafter"/>
</dbReference>
<dbReference type="Pfam" id="PF04055">
    <property type="entry name" value="Radical_SAM"/>
    <property type="match status" value="1"/>
</dbReference>
<keyword evidence="5" id="KW-0408">Iron</keyword>
<keyword evidence="2" id="KW-0004">4Fe-4S</keyword>
<dbReference type="PANTHER" id="PTHR11135">
    <property type="entry name" value="HISTONE ACETYLTRANSFERASE-RELATED"/>
    <property type="match status" value="1"/>
</dbReference>
<dbReference type="SUPFAM" id="SSF102114">
    <property type="entry name" value="Radical SAM enzymes"/>
    <property type="match status" value="1"/>
</dbReference>
<dbReference type="InterPro" id="IPR023404">
    <property type="entry name" value="rSAM_horseshoe"/>
</dbReference>
<dbReference type="SFLD" id="SFLDS00029">
    <property type="entry name" value="Radical_SAM"/>
    <property type="match status" value="1"/>
</dbReference>
<dbReference type="GO" id="GO:0002926">
    <property type="term" value="P:tRNA wobble base 5-methoxycarbonylmethyl-2-thiouridinylation"/>
    <property type="evidence" value="ECO:0007669"/>
    <property type="project" value="TreeGrafter"/>
</dbReference>
<dbReference type="GO" id="GO:0003824">
    <property type="term" value="F:catalytic activity"/>
    <property type="evidence" value="ECO:0007669"/>
    <property type="project" value="InterPro"/>
</dbReference>
<dbReference type="PANTHER" id="PTHR11135:SF0">
    <property type="entry name" value="ELONGATOR COMPLEX PROTEIN 3"/>
    <property type="match status" value="1"/>
</dbReference>
<dbReference type="Gene3D" id="3.80.30.20">
    <property type="entry name" value="tm_1862 like domain"/>
    <property type="match status" value="1"/>
</dbReference>
<dbReference type="RefSeq" id="WP_151151560.1">
    <property type="nucleotide sequence ID" value="NZ_WAIE01000006.1"/>
</dbReference>
<dbReference type="InterPro" id="IPR039661">
    <property type="entry name" value="ELP3"/>
</dbReference>
<dbReference type="GO" id="GO:0046872">
    <property type="term" value="F:metal ion binding"/>
    <property type="evidence" value="ECO:0007669"/>
    <property type="project" value="UniProtKB-KW"/>
</dbReference>
<evidence type="ECO:0000256" key="2">
    <source>
        <dbReference type="ARBA" id="ARBA00022485"/>
    </source>
</evidence>
<dbReference type="CDD" id="cd01335">
    <property type="entry name" value="Radical_SAM"/>
    <property type="match status" value="1"/>
</dbReference>
<comment type="cofactor">
    <cofactor evidence="1">
        <name>[4Fe-4S] cluster</name>
        <dbReference type="ChEBI" id="CHEBI:49883"/>
    </cofactor>
</comment>
<comment type="caution">
    <text evidence="8">The sequence shown here is derived from an EMBL/GenBank/DDBJ whole genome shotgun (WGS) entry which is preliminary data.</text>
</comment>
<dbReference type="SMART" id="SM00729">
    <property type="entry name" value="Elp3"/>
    <property type="match status" value="1"/>
</dbReference>
<evidence type="ECO:0000256" key="1">
    <source>
        <dbReference type="ARBA" id="ARBA00001966"/>
    </source>
</evidence>